<evidence type="ECO:0000259" key="5">
    <source>
        <dbReference type="Pfam" id="PF06803"/>
    </source>
</evidence>
<dbReference type="STRING" id="437900.GCA_001940335_02210"/>
<evidence type="ECO:0000256" key="4">
    <source>
        <dbReference type="ARBA" id="ARBA00023136"/>
    </source>
</evidence>
<keyword evidence="4" id="KW-0472">Membrane</keyword>
<organism evidence="6">
    <name type="scientific">Pseudomonas marincola</name>
    <dbReference type="NCBI Taxonomy" id="437900"/>
    <lineage>
        <taxon>Bacteria</taxon>
        <taxon>Pseudomonadati</taxon>
        <taxon>Pseudomonadota</taxon>
        <taxon>Gammaproteobacteria</taxon>
        <taxon>Pseudomonadales</taxon>
        <taxon>Pseudomonadaceae</taxon>
        <taxon>Pseudomonas</taxon>
    </lineage>
</organism>
<dbReference type="EMBL" id="LR215729">
    <property type="protein sequence ID" value="VEV98310.1"/>
    <property type="molecule type" value="Genomic_DNA"/>
</dbReference>
<keyword evidence="2" id="KW-0812">Transmembrane</keyword>
<dbReference type="Pfam" id="PF06803">
    <property type="entry name" value="DUF1232"/>
    <property type="match status" value="1"/>
</dbReference>
<dbReference type="InterPro" id="IPR010652">
    <property type="entry name" value="DUF1232"/>
</dbReference>
<dbReference type="AlphaFoldDB" id="A0A1I7AZR8"/>
<evidence type="ECO:0000256" key="2">
    <source>
        <dbReference type="ARBA" id="ARBA00022692"/>
    </source>
</evidence>
<reference evidence="6" key="1">
    <citation type="submission" date="2019-02" db="EMBL/GenBank/DDBJ databases">
        <authorList>
            <consortium name="Genoscope - CEA"/>
            <person name="William W."/>
        </authorList>
    </citation>
    <scope>NUCLEOTIDE SEQUENCE [LARGE SCALE GENOMIC DNA]</scope>
    <source>
        <strain evidence="6">YSy11</strain>
    </source>
</reference>
<evidence type="ECO:0000256" key="3">
    <source>
        <dbReference type="ARBA" id="ARBA00022989"/>
    </source>
</evidence>
<accession>A0A1I7AZR8</accession>
<name>A0A1I7AZR8_9PSED</name>
<dbReference type="RefSeq" id="WP_090510726.1">
    <property type="nucleotide sequence ID" value="NZ_FPBC01000004.1"/>
</dbReference>
<evidence type="ECO:0000313" key="6">
    <source>
        <dbReference type="EMBL" id="VEV98310.1"/>
    </source>
</evidence>
<proteinExistence type="predicted"/>
<protein>
    <recommendedName>
        <fullName evidence="5">DUF1232 domain-containing protein</fullName>
    </recommendedName>
</protein>
<gene>
    <name evidence="6" type="ORF">PMYSY11_3266</name>
</gene>
<dbReference type="GO" id="GO:0012505">
    <property type="term" value="C:endomembrane system"/>
    <property type="evidence" value="ECO:0007669"/>
    <property type="project" value="UniProtKB-SubCell"/>
</dbReference>
<comment type="subcellular location">
    <subcellularLocation>
        <location evidence="1">Endomembrane system</location>
        <topology evidence="1">Multi-pass membrane protein</topology>
    </subcellularLocation>
</comment>
<evidence type="ECO:0000256" key="1">
    <source>
        <dbReference type="ARBA" id="ARBA00004127"/>
    </source>
</evidence>
<feature type="domain" description="DUF1232" evidence="5">
    <location>
        <begin position="70"/>
        <end position="106"/>
    </location>
</feature>
<sequence>MKAPWNFSRYLALAKGFIRRGRLPSLLASVARKSDRQAMRLSGLKDDLKLFQALCVAWFRGDYRAISTQALLAAVGALLYFVTPLDGLPDWILGFGYIDDLAVLAWVARTWSDELQAFRLWREQQTPEQQLLLEHIPDPEESPALPVE</sequence>
<keyword evidence="3" id="KW-1133">Transmembrane helix</keyword>